<reference evidence="1 2" key="1">
    <citation type="journal article" date="2024" name="Plant Biotechnol. J.">
        <title>Genome and CRISPR/Cas9 system of a widespread forest tree (Populus alba) in the world.</title>
        <authorList>
            <person name="Liu Y.J."/>
            <person name="Jiang P.F."/>
            <person name="Han X.M."/>
            <person name="Li X.Y."/>
            <person name="Wang H.M."/>
            <person name="Wang Y.J."/>
            <person name="Wang X.X."/>
            <person name="Zeng Q.Y."/>
        </authorList>
    </citation>
    <scope>NUCLEOTIDE SEQUENCE [LARGE SCALE GENOMIC DNA]</scope>
    <source>
        <strain evidence="2">cv. PAL-ZL1</strain>
    </source>
</reference>
<organism evidence="1 2">
    <name type="scientific">Populus alba</name>
    <name type="common">White poplar</name>
    <dbReference type="NCBI Taxonomy" id="43335"/>
    <lineage>
        <taxon>Eukaryota</taxon>
        <taxon>Viridiplantae</taxon>
        <taxon>Streptophyta</taxon>
        <taxon>Embryophyta</taxon>
        <taxon>Tracheophyta</taxon>
        <taxon>Spermatophyta</taxon>
        <taxon>Magnoliopsida</taxon>
        <taxon>eudicotyledons</taxon>
        <taxon>Gunneridae</taxon>
        <taxon>Pentapetalae</taxon>
        <taxon>rosids</taxon>
        <taxon>fabids</taxon>
        <taxon>Malpighiales</taxon>
        <taxon>Salicaceae</taxon>
        <taxon>Saliceae</taxon>
        <taxon>Populus</taxon>
    </lineage>
</organism>
<evidence type="ECO:0000313" key="1">
    <source>
        <dbReference type="EMBL" id="KAL3583502.1"/>
    </source>
</evidence>
<gene>
    <name evidence="1" type="ORF">D5086_014563</name>
</gene>
<keyword evidence="2" id="KW-1185">Reference proteome</keyword>
<sequence length="83" mass="9597">MQRRKHLLSDKILFARKGAALPVVERPELDYPVRESFSTPNYSTMALVSMALCTIYNDHGRSSHSFRRAMKQSSCQVFKRHLV</sequence>
<evidence type="ECO:0000313" key="2">
    <source>
        <dbReference type="Proteomes" id="UP000309997"/>
    </source>
</evidence>
<accession>A0ACC4BYE7</accession>
<proteinExistence type="predicted"/>
<comment type="caution">
    <text evidence="1">The sequence shown here is derived from an EMBL/GenBank/DDBJ whole genome shotgun (WGS) entry which is preliminary data.</text>
</comment>
<dbReference type="EMBL" id="RCHU02000007">
    <property type="protein sequence ID" value="KAL3583502.1"/>
    <property type="molecule type" value="Genomic_DNA"/>
</dbReference>
<name>A0ACC4BYE7_POPAL</name>
<dbReference type="Proteomes" id="UP000309997">
    <property type="component" value="Unassembled WGS sequence"/>
</dbReference>
<protein>
    <submittedName>
        <fullName evidence="1">Uncharacterized protein</fullName>
    </submittedName>
</protein>